<evidence type="ECO:0000256" key="8">
    <source>
        <dbReference type="ARBA" id="ARBA00043224"/>
    </source>
</evidence>
<dbReference type="PANTHER" id="PTHR11080">
    <property type="entry name" value="PYRAZINAMIDASE/NICOTINAMIDASE"/>
    <property type="match status" value="1"/>
</dbReference>
<organism evidence="10 11">
    <name type="scientific">Ramazzottius varieornatus</name>
    <name type="common">Water bear</name>
    <name type="synonym">Tardigrade</name>
    <dbReference type="NCBI Taxonomy" id="947166"/>
    <lineage>
        <taxon>Eukaryota</taxon>
        <taxon>Metazoa</taxon>
        <taxon>Ecdysozoa</taxon>
        <taxon>Tardigrada</taxon>
        <taxon>Eutardigrada</taxon>
        <taxon>Parachela</taxon>
        <taxon>Hypsibioidea</taxon>
        <taxon>Ramazzottiidae</taxon>
        <taxon>Ramazzottius</taxon>
    </lineage>
</organism>
<evidence type="ECO:0000256" key="2">
    <source>
        <dbReference type="ARBA" id="ARBA00022642"/>
    </source>
</evidence>
<dbReference type="Gene3D" id="3.40.50.850">
    <property type="entry name" value="Isochorismatase-like"/>
    <property type="match status" value="1"/>
</dbReference>
<dbReference type="PROSITE" id="PS00018">
    <property type="entry name" value="EF_HAND_1"/>
    <property type="match status" value="1"/>
</dbReference>
<dbReference type="InterPro" id="IPR002048">
    <property type="entry name" value="EF_hand_dom"/>
</dbReference>
<comment type="similarity">
    <text evidence="1">Belongs to the isochorismatase family.</text>
</comment>
<feature type="domain" description="EF-hand" evidence="9">
    <location>
        <begin position="45"/>
        <end position="80"/>
    </location>
</feature>
<dbReference type="InterPro" id="IPR052347">
    <property type="entry name" value="Isochorismatase_Nicotinamidase"/>
</dbReference>
<dbReference type="InterPro" id="IPR011992">
    <property type="entry name" value="EF-hand-dom_pair"/>
</dbReference>
<keyword evidence="3" id="KW-0479">Metal-binding</keyword>
<evidence type="ECO:0000313" key="10">
    <source>
        <dbReference type="EMBL" id="GAV05919.1"/>
    </source>
</evidence>
<comment type="caution">
    <text evidence="10">The sequence shown here is derived from an EMBL/GenBank/DDBJ whole genome shotgun (WGS) entry which is preliminary data.</text>
</comment>
<dbReference type="EMBL" id="BDGG01000012">
    <property type="protein sequence ID" value="GAV05919.1"/>
    <property type="molecule type" value="Genomic_DNA"/>
</dbReference>
<evidence type="ECO:0000256" key="3">
    <source>
        <dbReference type="ARBA" id="ARBA00022723"/>
    </source>
</evidence>
<gene>
    <name evidence="10" type="primary">RvY_15975-1</name>
    <name evidence="10" type="synonym">RvY_15975.1</name>
    <name evidence="10" type="ORF">RvY_15975</name>
</gene>
<dbReference type="SUPFAM" id="SSF52499">
    <property type="entry name" value="Isochorismatase-like hydrolases"/>
    <property type="match status" value="1"/>
</dbReference>
<dbReference type="SUPFAM" id="SSF47473">
    <property type="entry name" value="EF-hand"/>
    <property type="match status" value="1"/>
</dbReference>
<evidence type="ECO:0000259" key="9">
    <source>
        <dbReference type="PROSITE" id="PS50222"/>
    </source>
</evidence>
<dbReference type="Pfam" id="PF00857">
    <property type="entry name" value="Isochorismatase"/>
    <property type="match status" value="1"/>
</dbReference>
<dbReference type="AlphaFoldDB" id="A0A1D1W4N6"/>
<comment type="pathway">
    <text evidence="6">Cofactor biosynthesis; nicotinate biosynthesis; nicotinate from nicotinamide: step 1/1.</text>
</comment>
<keyword evidence="5" id="KW-0106">Calcium</keyword>
<dbReference type="InterPro" id="IPR036380">
    <property type="entry name" value="Isochorismatase-like_sf"/>
</dbReference>
<dbReference type="GO" id="GO:0008936">
    <property type="term" value="F:nicotinamidase activity"/>
    <property type="evidence" value="ECO:0007669"/>
    <property type="project" value="UniProtKB-EC"/>
</dbReference>
<accession>A0A1D1W4N6</accession>
<name>A0A1D1W4N6_RAMVA</name>
<dbReference type="GO" id="GO:0019363">
    <property type="term" value="P:pyridine nucleotide biosynthetic process"/>
    <property type="evidence" value="ECO:0007669"/>
    <property type="project" value="UniProtKB-KW"/>
</dbReference>
<evidence type="ECO:0000256" key="4">
    <source>
        <dbReference type="ARBA" id="ARBA00022801"/>
    </source>
</evidence>
<keyword evidence="4" id="KW-0378">Hydrolase</keyword>
<proteinExistence type="inferred from homology"/>
<dbReference type="PANTHER" id="PTHR11080:SF2">
    <property type="entry name" value="LD05707P"/>
    <property type="match status" value="1"/>
</dbReference>
<evidence type="ECO:0000313" key="11">
    <source>
        <dbReference type="Proteomes" id="UP000186922"/>
    </source>
</evidence>
<evidence type="ECO:0000256" key="1">
    <source>
        <dbReference type="ARBA" id="ARBA00006336"/>
    </source>
</evidence>
<dbReference type="GO" id="GO:0005509">
    <property type="term" value="F:calcium ion binding"/>
    <property type="evidence" value="ECO:0007669"/>
    <property type="project" value="InterPro"/>
</dbReference>
<dbReference type="Gene3D" id="1.10.238.10">
    <property type="entry name" value="EF-hand"/>
    <property type="match status" value="1"/>
</dbReference>
<dbReference type="PROSITE" id="PS50222">
    <property type="entry name" value="EF_HAND_2"/>
    <property type="match status" value="1"/>
</dbReference>
<dbReference type="InterPro" id="IPR018247">
    <property type="entry name" value="EF_Hand_1_Ca_BS"/>
</dbReference>
<evidence type="ECO:0000256" key="5">
    <source>
        <dbReference type="ARBA" id="ARBA00022837"/>
    </source>
</evidence>
<keyword evidence="2" id="KW-0662">Pyridine nucleotide biosynthesis</keyword>
<dbReference type="STRING" id="947166.A0A1D1W4N6"/>
<evidence type="ECO:0000256" key="7">
    <source>
        <dbReference type="ARBA" id="ARBA00039017"/>
    </source>
</evidence>
<protein>
    <recommendedName>
        <fullName evidence="7">nicotinamidase</fullName>
        <ecNumber evidence="7">3.5.1.19</ecNumber>
    </recommendedName>
    <alternativeName>
        <fullName evidence="8">Nicotinamide deamidase</fullName>
    </alternativeName>
</protein>
<sequence length="342" mass="37812">MKDDNRDKVLREWAEVSEGSAGTSEEKFRIFCGKTFGMDSTSLAELTPTLDQAFSTFDADRDGHLNTAEFQTCWTSWIEPVLFPRNALLVIDIQNDFITGSLALKNAPAKQDGAEVVPIANQLIGLGQFQDVVYSQDWHPSDHCSFIEKISEQELDSSTEITADKAKVFDTVVLAGSPPVKQQLFPSHAVRNTSGADFHEDLKVPPNSKIIKKGTHKHADCMSVFADYRGRPTELDVWLTARNITDVFLCGLAMDYCVGLTALDALDLGYRTWVVEDGTRGCFEDQIEDLKNRIRKKGGIFVKSHEVENILGGTNRNLEKVKAGLSSSALRRHGAKDEAGNA</sequence>
<keyword evidence="11" id="KW-1185">Reference proteome</keyword>
<dbReference type="InterPro" id="IPR000868">
    <property type="entry name" value="Isochorismatase-like_dom"/>
</dbReference>
<dbReference type="OrthoDB" id="167809at2759"/>
<dbReference type="EC" id="3.5.1.19" evidence="7"/>
<dbReference type="Proteomes" id="UP000186922">
    <property type="component" value="Unassembled WGS sequence"/>
</dbReference>
<evidence type="ECO:0000256" key="6">
    <source>
        <dbReference type="ARBA" id="ARBA00037900"/>
    </source>
</evidence>
<reference evidence="10 11" key="1">
    <citation type="journal article" date="2016" name="Nat. Commun.">
        <title>Extremotolerant tardigrade genome and improved radiotolerance of human cultured cells by tardigrade-unique protein.</title>
        <authorList>
            <person name="Hashimoto T."/>
            <person name="Horikawa D.D."/>
            <person name="Saito Y."/>
            <person name="Kuwahara H."/>
            <person name="Kozuka-Hata H."/>
            <person name="Shin-I T."/>
            <person name="Minakuchi Y."/>
            <person name="Ohishi K."/>
            <person name="Motoyama A."/>
            <person name="Aizu T."/>
            <person name="Enomoto A."/>
            <person name="Kondo K."/>
            <person name="Tanaka S."/>
            <person name="Hara Y."/>
            <person name="Koshikawa S."/>
            <person name="Sagara H."/>
            <person name="Miura T."/>
            <person name="Yokobori S."/>
            <person name="Miyagawa K."/>
            <person name="Suzuki Y."/>
            <person name="Kubo T."/>
            <person name="Oyama M."/>
            <person name="Kohara Y."/>
            <person name="Fujiyama A."/>
            <person name="Arakawa K."/>
            <person name="Katayama T."/>
            <person name="Toyoda A."/>
            <person name="Kunieda T."/>
        </authorList>
    </citation>
    <scope>NUCLEOTIDE SEQUENCE [LARGE SCALE GENOMIC DNA]</scope>
    <source>
        <strain evidence="10 11">YOKOZUNA-1</strain>
    </source>
</reference>